<dbReference type="InterPro" id="IPR036291">
    <property type="entry name" value="NAD(P)-bd_dom_sf"/>
</dbReference>
<dbReference type="AlphaFoldDB" id="A0A5S9IHC6"/>
<dbReference type="Gene3D" id="3.40.50.720">
    <property type="entry name" value="NAD(P)-binding Rossmann-like Domain"/>
    <property type="match status" value="1"/>
</dbReference>
<name>A0A5S9IHC6_UABAM</name>
<dbReference type="KEGG" id="uam:UABAM_00132"/>
<keyword evidence="1" id="KW-0560">Oxidoreductase</keyword>
<accession>A0A5S9IHC6</accession>
<protein>
    <submittedName>
        <fullName evidence="3">Dihydroflavonol-4-reductase</fullName>
    </submittedName>
</protein>
<evidence type="ECO:0000313" key="4">
    <source>
        <dbReference type="Proteomes" id="UP000326354"/>
    </source>
</evidence>
<dbReference type="InterPro" id="IPR050425">
    <property type="entry name" value="NAD(P)_dehydrat-like"/>
</dbReference>
<organism evidence="3 4">
    <name type="scientific">Uabimicrobium amorphum</name>
    <dbReference type="NCBI Taxonomy" id="2596890"/>
    <lineage>
        <taxon>Bacteria</taxon>
        <taxon>Pseudomonadati</taxon>
        <taxon>Planctomycetota</taxon>
        <taxon>Candidatus Uabimicrobiia</taxon>
        <taxon>Candidatus Uabimicrobiales</taxon>
        <taxon>Candidatus Uabimicrobiaceae</taxon>
        <taxon>Candidatus Uabimicrobium</taxon>
    </lineage>
</organism>
<gene>
    <name evidence="3" type="ORF">UABAM_00132</name>
</gene>
<dbReference type="RefSeq" id="WP_151966059.1">
    <property type="nucleotide sequence ID" value="NZ_AP019860.1"/>
</dbReference>
<dbReference type="FunFam" id="3.40.50.720:FF:000336">
    <property type="entry name" value="Aldehyde reductase"/>
    <property type="match status" value="1"/>
</dbReference>
<sequence length="353" mass="39440">MNIDKTKPVMVTGATGYVAGWVVKRLLEEGLVVHAAIRQPENKEKTKYLDEIAANSPGSIKYFKADLLTPGAYAEAMQGCQVVFHTASPFFLDVKDAQKELIEPAKMGTRNVLEDVNKTESVKRVVLTSSCAAIYGDNRDLYNAPQQTLTEEVWNTSSSVEHQPYSYSKMLAEKEAWDICKEQDRWDLVTVNPSLVLGPGINPFGTSESFALIKQMGDGTFKMGTPNWAIGVIDVRDLAEAHLRCAFIPEAKGRYIISAQSSSFPHIASILREKFGKAYPFPKKSLPKAMVWLFGPIVNPGLSRKAISYNVNHPWKADNSKSKKELGMEYRPLQESLADFFQQMIDNGYFNKK</sequence>
<dbReference type="Proteomes" id="UP000326354">
    <property type="component" value="Chromosome"/>
</dbReference>
<dbReference type="GO" id="GO:0016616">
    <property type="term" value="F:oxidoreductase activity, acting on the CH-OH group of donors, NAD or NADP as acceptor"/>
    <property type="evidence" value="ECO:0007669"/>
    <property type="project" value="TreeGrafter"/>
</dbReference>
<dbReference type="Pfam" id="PF01370">
    <property type="entry name" value="Epimerase"/>
    <property type="match status" value="1"/>
</dbReference>
<dbReference type="OrthoDB" id="9801056at2"/>
<evidence type="ECO:0000256" key="1">
    <source>
        <dbReference type="ARBA" id="ARBA00023002"/>
    </source>
</evidence>
<keyword evidence="4" id="KW-1185">Reference proteome</keyword>
<dbReference type="EMBL" id="AP019860">
    <property type="protein sequence ID" value="BBM81793.1"/>
    <property type="molecule type" value="Genomic_DNA"/>
</dbReference>
<dbReference type="PANTHER" id="PTHR10366">
    <property type="entry name" value="NAD DEPENDENT EPIMERASE/DEHYDRATASE"/>
    <property type="match status" value="1"/>
</dbReference>
<dbReference type="InterPro" id="IPR001509">
    <property type="entry name" value="Epimerase_deHydtase"/>
</dbReference>
<evidence type="ECO:0000313" key="3">
    <source>
        <dbReference type="EMBL" id="BBM81793.1"/>
    </source>
</evidence>
<proteinExistence type="predicted"/>
<evidence type="ECO:0000259" key="2">
    <source>
        <dbReference type="Pfam" id="PF01370"/>
    </source>
</evidence>
<feature type="domain" description="NAD-dependent epimerase/dehydratase" evidence="2">
    <location>
        <begin position="9"/>
        <end position="245"/>
    </location>
</feature>
<reference evidence="3 4" key="1">
    <citation type="submission" date="2019-08" db="EMBL/GenBank/DDBJ databases">
        <title>Complete genome sequence of Candidatus Uab amorphum.</title>
        <authorList>
            <person name="Shiratori T."/>
            <person name="Suzuki S."/>
            <person name="Kakizawa Y."/>
            <person name="Ishida K."/>
        </authorList>
    </citation>
    <scope>NUCLEOTIDE SEQUENCE [LARGE SCALE GENOMIC DNA]</scope>
    <source>
        <strain evidence="3 4">SRT547</strain>
    </source>
</reference>
<dbReference type="PANTHER" id="PTHR10366:SF812">
    <property type="entry name" value="VPS9 DOMAIN-CONTAINING PROTEIN"/>
    <property type="match status" value="1"/>
</dbReference>
<dbReference type="SUPFAM" id="SSF51735">
    <property type="entry name" value="NAD(P)-binding Rossmann-fold domains"/>
    <property type="match status" value="1"/>
</dbReference>